<organism evidence="1">
    <name type="scientific">marine sediment metagenome</name>
    <dbReference type="NCBI Taxonomy" id="412755"/>
    <lineage>
        <taxon>unclassified sequences</taxon>
        <taxon>metagenomes</taxon>
        <taxon>ecological metagenomes</taxon>
    </lineage>
</organism>
<gene>
    <name evidence="1" type="ORF">S01H4_26708</name>
</gene>
<name>X1CS12_9ZZZZ</name>
<dbReference type="AlphaFoldDB" id="X1CS12"/>
<feature type="non-terminal residue" evidence="1">
    <location>
        <position position="97"/>
    </location>
</feature>
<evidence type="ECO:0000313" key="1">
    <source>
        <dbReference type="EMBL" id="GAG87041.1"/>
    </source>
</evidence>
<comment type="caution">
    <text evidence="1">The sequence shown here is derived from an EMBL/GenBank/DDBJ whole genome shotgun (WGS) entry which is preliminary data.</text>
</comment>
<protein>
    <submittedName>
        <fullName evidence="1">Uncharacterized protein</fullName>
    </submittedName>
</protein>
<proteinExistence type="predicted"/>
<sequence>MKTEWCDIHGEPYVIPHPDYVKKFARYIKSDKLRVGVRWLGQSGPDYVNRVFPRDQFFEAVSQDHVQLYSLQKDYSQEGLPKHIIDLEIVLDTWEDC</sequence>
<reference evidence="1" key="1">
    <citation type="journal article" date="2014" name="Front. Microbiol.">
        <title>High frequency of phylogenetically diverse reductive dehalogenase-homologous genes in deep subseafloor sedimentary metagenomes.</title>
        <authorList>
            <person name="Kawai M."/>
            <person name="Futagami T."/>
            <person name="Toyoda A."/>
            <person name="Takaki Y."/>
            <person name="Nishi S."/>
            <person name="Hori S."/>
            <person name="Arai W."/>
            <person name="Tsubouchi T."/>
            <person name="Morono Y."/>
            <person name="Uchiyama I."/>
            <person name="Ito T."/>
            <person name="Fujiyama A."/>
            <person name="Inagaki F."/>
            <person name="Takami H."/>
        </authorList>
    </citation>
    <scope>NUCLEOTIDE SEQUENCE</scope>
    <source>
        <strain evidence="1">Expedition CK06-06</strain>
    </source>
</reference>
<dbReference type="EMBL" id="BART01012923">
    <property type="protein sequence ID" value="GAG87041.1"/>
    <property type="molecule type" value="Genomic_DNA"/>
</dbReference>
<accession>X1CS12</accession>